<proteinExistence type="predicted"/>
<dbReference type="CDD" id="cd09598">
    <property type="entry name" value="M4_like"/>
    <property type="match status" value="1"/>
</dbReference>
<keyword evidence="2" id="KW-1185">Reference proteome</keyword>
<evidence type="ECO:0000313" key="2">
    <source>
        <dbReference type="Proteomes" id="UP001500051"/>
    </source>
</evidence>
<gene>
    <name evidence="1" type="ORF">GCM10022204_20160</name>
</gene>
<organism evidence="1 2">
    <name type="scientific">Microlunatus aurantiacus</name>
    <dbReference type="NCBI Taxonomy" id="446786"/>
    <lineage>
        <taxon>Bacteria</taxon>
        <taxon>Bacillati</taxon>
        <taxon>Actinomycetota</taxon>
        <taxon>Actinomycetes</taxon>
        <taxon>Propionibacteriales</taxon>
        <taxon>Propionibacteriaceae</taxon>
        <taxon>Microlunatus</taxon>
    </lineage>
</organism>
<dbReference type="SUPFAM" id="SSF55486">
    <property type="entry name" value="Metalloproteases ('zincins'), catalytic domain"/>
    <property type="match status" value="1"/>
</dbReference>
<protein>
    <submittedName>
        <fullName evidence="1">Uncharacterized protein</fullName>
    </submittedName>
</protein>
<dbReference type="Proteomes" id="UP001500051">
    <property type="component" value="Unassembled WGS sequence"/>
</dbReference>
<evidence type="ECO:0000313" key="1">
    <source>
        <dbReference type="EMBL" id="GAA3702971.1"/>
    </source>
</evidence>
<dbReference type="RefSeq" id="WP_344812199.1">
    <property type="nucleotide sequence ID" value="NZ_BAAAYX010000004.1"/>
</dbReference>
<name>A0ABP7DAR7_9ACTN</name>
<accession>A0ABP7DAR7</accession>
<comment type="caution">
    <text evidence="1">The sequence shown here is derived from an EMBL/GenBank/DDBJ whole genome shotgun (WGS) entry which is preliminary data.</text>
</comment>
<sequence length="625" mass="67944">MATTVTGGGSAADASAAAALAYPEPRRRSLQIYAVDPMIARLSGNEVVTITVPYEPLLPGPSGDLVQVIDYDASTRQFYTPVDLDSPVLLAQDGLAPSERDPRFHQQMVYAVTSSLLENFERGLGRRFRWRGNERLRIFPHGFQGENAVFDDGEGGSLRFGYFRTDPRDAGRNLPGQWVFSCLSHDIVVHEATHALVDRLRPLYKEATNIDVYAFHEGFADVVALFQHFALPDLLARYIQSNRADLTARSPLVELAQQFGESTGRGRALRDALGEEPDPTRLSRTLEPHARGSIFVSAVFDAFFTTYQAAIADLIRIATAGSGQLPPGALHPDLVARVAGEARAMAQRVLMMCIRAFQYLPPVDVTFGDFLRSAVTADCDLFPADGLGLRAALVEGFRKRGIYPDGVSGLADEAVAWPAAAELGLPPLDVVAVVEPLVAETALGFRSRRSAAEDTPERKERRQGVAKALSAYARRHAGALGLDRRLKIQVRSFHAVFRQASSGLLQVNVIVQIVQTAPPEVARARDVGGIELRGGVTLVADVDGEVRAVVSRPTPGLDPVGNPGGAARFEALGAFVDQFDDVDLPGPWRIDDPTATWPSLAHRRGRERRIAASLTLGRLDRGRPW</sequence>
<reference evidence="2" key="1">
    <citation type="journal article" date="2019" name="Int. J. Syst. Evol. Microbiol.">
        <title>The Global Catalogue of Microorganisms (GCM) 10K type strain sequencing project: providing services to taxonomists for standard genome sequencing and annotation.</title>
        <authorList>
            <consortium name="The Broad Institute Genomics Platform"/>
            <consortium name="The Broad Institute Genome Sequencing Center for Infectious Disease"/>
            <person name="Wu L."/>
            <person name="Ma J."/>
        </authorList>
    </citation>
    <scope>NUCLEOTIDE SEQUENCE [LARGE SCALE GENOMIC DNA]</scope>
    <source>
        <strain evidence="2">JCM 16548</strain>
    </source>
</reference>
<dbReference type="EMBL" id="BAAAYX010000004">
    <property type="protein sequence ID" value="GAA3702971.1"/>
    <property type="molecule type" value="Genomic_DNA"/>
</dbReference>